<protein>
    <submittedName>
        <fullName evidence="1">Uncharacterized protein</fullName>
    </submittedName>
</protein>
<accession>A0A0K1PQC8</accession>
<gene>
    <name evidence="1" type="ORF">AKJ09_02386</name>
</gene>
<sequence length="86" mass="9750">MIREHREDLLGTIADCLTKCSWSKRQSFDALEALEANLLRSTPNFWPVGATARTRFSACLQPLRIGKSETGTSHRKRRCGDVPRFS</sequence>
<proteinExistence type="predicted"/>
<keyword evidence="2" id="KW-1185">Reference proteome</keyword>
<evidence type="ECO:0000313" key="1">
    <source>
        <dbReference type="EMBL" id="AKU95722.1"/>
    </source>
</evidence>
<organism evidence="1 2">
    <name type="scientific">Labilithrix luteola</name>
    <dbReference type="NCBI Taxonomy" id="1391654"/>
    <lineage>
        <taxon>Bacteria</taxon>
        <taxon>Pseudomonadati</taxon>
        <taxon>Myxococcota</taxon>
        <taxon>Polyangia</taxon>
        <taxon>Polyangiales</taxon>
        <taxon>Labilitrichaceae</taxon>
        <taxon>Labilithrix</taxon>
    </lineage>
</organism>
<dbReference type="Proteomes" id="UP000064967">
    <property type="component" value="Chromosome"/>
</dbReference>
<dbReference type="EMBL" id="CP012333">
    <property type="protein sequence ID" value="AKU95722.1"/>
    <property type="molecule type" value="Genomic_DNA"/>
</dbReference>
<reference evidence="1 2" key="1">
    <citation type="submission" date="2015-08" db="EMBL/GenBank/DDBJ databases">
        <authorList>
            <person name="Babu N.S."/>
            <person name="Beckwith C.J."/>
            <person name="Beseler K.G."/>
            <person name="Brison A."/>
            <person name="Carone J.V."/>
            <person name="Caskin T.P."/>
            <person name="Diamond M."/>
            <person name="Durham M.E."/>
            <person name="Foxe J.M."/>
            <person name="Go M."/>
            <person name="Henderson B.A."/>
            <person name="Jones I.B."/>
            <person name="McGettigan J.A."/>
            <person name="Micheletti S.J."/>
            <person name="Nasrallah M.E."/>
            <person name="Ortiz D."/>
            <person name="Piller C.R."/>
            <person name="Privatt S.R."/>
            <person name="Schneider S.L."/>
            <person name="Sharp S."/>
            <person name="Smith T.C."/>
            <person name="Stanton J.D."/>
            <person name="Ullery H.E."/>
            <person name="Wilson R.J."/>
            <person name="Serrano M.G."/>
            <person name="Buck G."/>
            <person name="Lee V."/>
            <person name="Wang Y."/>
            <person name="Carvalho R."/>
            <person name="Voegtly L."/>
            <person name="Shi R."/>
            <person name="Duckworth R."/>
            <person name="Johnson A."/>
            <person name="Loviza R."/>
            <person name="Walstead R."/>
            <person name="Shah Z."/>
            <person name="Kiflezghi M."/>
            <person name="Wade K."/>
            <person name="Ball S.L."/>
            <person name="Bradley K.W."/>
            <person name="Asai D.J."/>
            <person name="Bowman C.A."/>
            <person name="Russell D.A."/>
            <person name="Pope W.H."/>
            <person name="Jacobs-Sera D."/>
            <person name="Hendrix R.W."/>
            <person name="Hatfull G.F."/>
        </authorList>
    </citation>
    <scope>NUCLEOTIDE SEQUENCE [LARGE SCALE GENOMIC DNA]</scope>
    <source>
        <strain evidence="1 2">DSM 27648</strain>
    </source>
</reference>
<name>A0A0K1PQC8_9BACT</name>
<dbReference type="KEGG" id="llu:AKJ09_02386"/>
<evidence type="ECO:0000313" key="2">
    <source>
        <dbReference type="Proteomes" id="UP000064967"/>
    </source>
</evidence>
<dbReference type="AlphaFoldDB" id="A0A0K1PQC8"/>